<dbReference type="SUPFAM" id="SSF46689">
    <property type="entry name" value="Homeodomain-like"/>
    <property type="match status" value="1"/>
</dbReference>
<reference evidence="11 12" key="2">
    <citation type="journal article" date="2013" name="Genome Announc.">
        <title>Genome Sequence of Growth-Improving Paenibacillus mucilaginosus Strain KNP414.</title>
        <authorList>
            <person name="Lu J.J."/>
            <person name="Wang J.F."/>
            <person name="Hu X.F."/>
        </authorList>
    </citation>
    <scope>NUCLEOTIDE SEQUENCE [LARGE SCALE GENOMIC DNA]</scope>
    <source>
        <strain evidence="11 12">KNP414</strain>
    </source>
</reference>
<dbReference type="Gene3D" id="1.10.10.60">
    <property type="entry name" value="Homeodomain-like"/>
    <property type="match status" value="2"/>
</dbReference>
<dbReference type="Gene3D" id="3.40.50.2300">
    <property type="match status" value="1"/>
</dbReference>
<evidence type="ECO:0000256" key="5">
    <source>
        <dbReference type="ARBA" id="ARBA00023015"/>
    </source>
</evidence>
<dbReference type="InterPro" id="IPR009057">
    <property type="entry name" value="Homeodomain-like_sf"/>
</dbReference>
<dbReference type="PANTHER" id="PTHR42713:SF3">
    <property type="entry name" value="TRANSCRIPTIONAL REGULATORY PROTEIN HPTR"/>
    <property type="match status" value="1"/>
</dbReference>
<evidence type="ECO:0000313" key="11">
    <source>
        <dbReference type="EMBL" id="AEI43291.1"/>
    </source>
</evidence>
<keyword evidence="5" id="KW-0805">Transcription regulation</keyword>
<dbReference type="InterPro" id="IPR020449">
    <property type="entry name" value="Tscrpt_reg_AraC-type_HTH"/>
</dbReference>
<dbReference type="PROSITE" id="PS01124">
    <property type="entry name" value="HTH_ARAC_FAMILY_2"/>
    <property type="match status" value="1"/>
</dbReference>
<proteinExistence type="predicted"/>
<feature type="domain" description="HTH araC/xylS-type" evidence="9">
    <location>
        <begin position="447"/>
        <end position="545"/>
    </location>
</feature>
<evidence type="ECO:0000256" key="7">
    <source>
        <dbReference type="ARBA" id="ARBA00023163"/>
    </source>
</evidence>
<accession>F8FG29</accession>
<dbReference type="PRINTS" id="PR00032">
    <property type="entry name" value="HTHARAC"/>
</dbReference>
<dbReference type="InterPro" id="IPR001789">
    <property type="entry name" value="Sig_transdc_resp-reg_receiver"/>
</dbReference>
<dbReference type="GO" id="GO:0003700">
    <property type="term" value="F:DNA-binding transcription factor activity"/>
    <property type="evidence" value="ECO:0007669"/>
    <property type="project" value="InterPro"/>
</dbReference>
<keyword evidence="3 8" id="KW-0597">Phosphoprotein</keyword>
<name>F8FG29_PAEMK</name>
<dbReference type="InterPro" id="IPR018060">
    <property type="entry name" value="HTH_AraC"/>
</dbReference>
<dbReference type="GO" id="GO:0005737">
    <property type="term" value="C:cytoplasm"/>
    <property type="evidence" value="ECO:0007669"/>
    <property type="project" value="UniProtKB-SubCell"/>
</dbReference>
<dbReference type="PANTHER" id="PTHR42713">
    <property type="entry name" value="HISTIDINE KINASE-RELATED"/>
    <property type="match status" value="1"/>
</dbReference>
<keyword evidence="6" id="KW-0238">DNA-binding</keyword>
<dbReference type="KEGG" id="pms:KNP414_04761"/>
<dbReference type="GO" id="GO:0043565">
    <property type="term" value="F:sequence-specific DNA binding"/>
    <property type="evidence" value="ECO:0007669"/>
    <property type="project" value="InterPro"/>
</dbReference>
<evidence type="ECO:0000259" key="9">
    <source>
        <dbReference type="PROSITE" id="PS01124"/>
    </source>
</evidence>
<dbReference type="CDD" id="cd17536">
    <property type="entry name" value="REC_YesN-like"/>
    <property type="match status" value="1"/>
</dbReference>
<dbReference type="SMART" id="SM00342">
    <property type="entry name" value="HTH_ARAC"/>
    <property type="match status" value="1"/>
</dbReference>
<dbReference type="SUPFAM" id="SSF52172">
    <property type="entry name" value="CheY-like"/>
    <property type="match status" value="1"/>
</dbReference>
<dbReference type="Proteomes" id="UP000006620">
    <property type="component" value="Chromosome"/>
</dbReference>
<reference evidence="12" key="1">
    <citation type="submission" date="2011-06" db="EMBL/GenBank/DDBJ databases">
        <title>Complete genome sequence of Paenibacillus mucilaginosus KNP414.</title>
        <authorList>
            <person name="Wang J."/>
            <person name="Hu S."/>
            <person name="Hu X."/>
            <person name="Zhang B."/>
            <person name="Dong D."/>
            <person name="Zhang S."/>
            <person name="Zhao K."/>
            <person name="Wu D."/>
        </authorList>
    </citation>
    <scope>NUCLEOTIDE SEQUENCE [LARGE SCALE GENOMIC DNA]</scope>
    <source>
        <strain evidence="12">KNP414</strain>
    </source>
</reference>
<evidence type="ECO:0000256" key="2">
    <source>
        <dbReference type="ARBA" id="ARBA00022490"/>
    </source>
</evidence>
<evidence type="ECO:0000256" key="1">
    <source>
        <dbReference type="ARBA" id="ARBA00004496"/>
    </source>
</evidence>
<dbReference type="InterPro" id="IPR018062">
    <property type="entry name" value="HTH_AraC-typ_CS"/>
</dbReference>
<evidence type="ECO:0000256" key="6">
    <source>
        <dbReference type="ARBA" id="ARBA00023125"/>
    </source>
</evidence>
<dbReference type="HOGENOM" id="CLU_000445_5_0_9"/>
<feature type="modified residue" description="4-aspartylphosphate" evidence="8">
    <location>
        <position position="55"/>
    </location>
</feature>
<dbReference type="InterPro" id="IPR051552">
    <property type="entry name" value="HptR"/>
</dbReference>
<dbReference type="Pfam" id="PF00072">
    <property type="entry name" value="Response_reg"/>
    <property type="match status" value="1"/>
</dbReference>
<dbReference type="PROSITE" id="PS00041">
    <property type="entry name" value="HTH_ARAC_FAMILY_1"/>
    <property type="match status" value="1"/>
</dbReference>
<feature type="domain" description="Response regulatory" evidence="10">
    <location>
        <begin position="3"/>
        <end position="120"/>
    </location>
</feature>
<dbReference type="SMART" id="SM00448">
    <property type="entry name" value="REC"/>
    <property type="match status" value="1"/>
</dbReference>
<dbReference type="EMBL" id="CP002869">
    <property type="protein sequence ID" value="AEI43291.1"/>
    <property type="molecule type" value="Genomic_DNA"/>
</dbReference>
<evidence type="ECO:0000256" key="3">
    <source>
        <dbReference type="ARBA" id="ARBA00022553"/>
    </source>
</evidence>
<dbReference type="GO" id="GO:0000160">
    <property type="term" value="P:phosphorelay signal transduction system"/>
    <property type="evidence" value="ECO:0007669"/>
    <property type="project" value="UniProtKB-KW"/>
</dbReference>
<evidence type="ECO:0000259" key="10">
    <source>
        <dbReference type="PROSITE" id="PS50110"/>
    </source>
</evidence>
<keyword evidence="2" id="KW-0963">Cytoplasm</keyword>
<sequence length="550" mass="62177">MYHILLVDDEASVADSLEVSLPWAELNIETVHKAYSAQEALEILNRHPVDIVLTDIRMPEMSGIELSDVIRSRWKGISVVFLTGHADFEYARHAVEIQAADYILKPFRNDSVTAALRSIMERKQQEWQARHSLQSAVYALREHLPLLRSRLLNDLLSGKSFAPELLAHKQATLQLPFKPGEPCGLVIVRIEEDPADAGPDDPTLMEYAVLNIAEEVLHPYFRLWSCRDAQDYLVLLVQPVREEIESGLQREAVPALCQQLLEKLASEVKSSVKNYLKAGLSLLVGPWGMYPGGLAAAYGSALTCFRSRIGRERELLFTYQEPPAECVRPGALQSLYQPPTLSQLLESGRWNEAKGKLEDILAEVERLAGGPLDVHLEAFWSIAASFAYLSHKHGRPVPGLWSASGGLPPGGYPRSVRQLADWSREKLSRLEGEMEREARDSRSELVRKVQRFAQEMLDNDISLQAISEHVGLNPSYLSRIYKLETGESISDTIYKLRMEQAAYYLRSTELKIYEITARLGYQYPPYFIKVFKQHYGVTPQEYRDGREGTV</sequence>
<protein>
    <submittedName>
        <fullName evidence="11">YesN17</fullName>
    </submittedName>
</protein>
<gene>
    <name evidence="11" type="primary">yesN17</name>
    <name evidence="11" type="ordered locus">KNP414_04761</name>
</gene>
<organism evidence="11 12">
    <name type="scientific">Paenibacillus mucilaginosus (strain KNP414)</name>
    <dbReference type="NCBI Taxonomy" id="1036673"/>
    <lineage>
        <taxon>Bacteria</taxon>
        <taxon>Bacillati</taxon>
        <taxon>Bacillota</taxon>
        <taxon>Bacilli</taxon>
        <taxon>Bacillales</taxon>
        <taxon>Paenibacillaceae</taxon>
        <taxon>Paenibacillus</taxon>
    </lineage>
</organism>
<dbReference type="AlphaFoldDB" id="F8FG29"/>
<dbReference type="Pfam" id="PF12833">
    <property type="entry name" value="HTH_18"/>
    <property type="match status" value="1"/>
</dbReference>
<comment type="subcellular location">
    <subcellularLocation>
        <location evidence="1">Cytoplasm</location>
    </subcellularLocation>
</comment>
<evidence type="ECO:0000313" key="12">
    <source>
        <dbReference type="Proteomes" id="UP000006620"/>
    </source>
</evidence>
<dbReference type="InterPro" id="IPR011006">
    <property type="entry name" value="CheY-like_superfamily"/>
</dbReference>
<keyword evidence="4" id="KW-0902">Two-component regulatory system</keyword>
<evidence type="ECO:0000256" key="4">
    <source>
        <dbReference type="ARBA" id="ARBA00023012"/>
    </source>
</evidence>
<keyword evidence="7" id="KW-0804">Transcription</keyword>
<dbReference type="PATRIC" id="fig|1036673.3.peg.4387"/>
<dbReference type="RefSeq" id="WP_013918444.1">
    <property type="nucleotide sequence ID" value="NC_015690.1"/>
</dbReference>
<evidence type="ECO:0000256" key="8">
    <source>
        <dbReference type="PROSITE-ProRule" id="PRU00169"/>
    </source>
</evidence>
<dbReference type="PROSITE" id="PS50110">
    <property type="entry name" value="RESPONSE_REGULATORY"/>
    <property type="match status" value="1"/>
</dbReference>